<reference evidence="2 3" key="1">
    <citation type="submission" date="2018-04" db="EMBL/GenBank/DDBJ databases">
        <title>Genomic Encyclopedia of Archaeal and Bacterial Type Strains, Phase II (KMG-II): from individual species to whole genera.</title>
        <authorList>
            <person name="Goeker M."/>
        </authorList>
    </citation>
    <scope>NUCLEOTIDE SEQUENCE [LARGE SCALE GENOMIC DNA]</scope>
    <source>
        <strain evidence="2 3">DSM 25731</strain>
    </source>
</reference>
<accession>A0A2T6BU20</accession>
<evidence type="ECO:0000256" key="1">
    <source>
        <dbReference type="SAM" id="MobiDB-lite"/>
    </source>
</evidence>
<keyword evidence="3" id="KW-1185">Reference proteome</keyword>
<feature type="region of interest" description="Disordered" evidence="1">
    <location>
        <begin position="1"/>
        <end position="27"/>
    </location>
</feature>
<gene>
    <name evidence="2" type="ORF">C8N46_109148</name>
</gene>
<evidence type="ECO:0000313" key="2">
    <source>
        <dbReference type="EMBL" id="PTX59559.1"/>
    </source>
</evidence>
<dbReference type="AlphaFoldDB" id="A0A2T6BU20"/>
<comment type="caution">
    <text evidence="2">The sequence shown here is derived from an EMBL/GenBank/DDBJ whole genome shotgun (WGS) entry which is preliminary data.</text>
</comment>
<evidence type="ECO:0000313" key="3">
    <source>
        <dbReference type="Proteomes" id="UP000244090"/>
    </source>
</evidence>
<dbReference type="RefSeq" id="WP_108116291.1">
    <property type="nucleotide sequence ID" value="NZ_QBKT01000009.1"/>
</dbReference>
<organism evidence="2 3">
    <name type="scientific">Kordia periserrulae</name>
    <dbReference type="NCBI Taxonomy" id="701523"/>
    <lineage>
        <taxon>Bacteria</taxon>
        <taxon>Pseudomonadati</taxon>
        <taxon>Bacteroidota</taxon>
        <taxon>Flavobacteriia</taxon>
        <taxon>Flavobacteriales</taxon>
        <taxon>Flavobacteriaceae</taxon>
        <taxon>Kordia</taxon>
    </lineage>
</organism>
<protein>
    <submittedName>
        <fullName evidence="2">Uncharacterized protein</fullName>
    </submittedName>
</protein>
<sequence length="67" mass="7852">MGKNSKEYYHDKGEKDRAEGRYKPPHDILDDFLTWSDSGMKKINEDNEAYNKGWRNTDKQKKGNSGK</sequence>
<feature type="region of interest" description="Disordered" evidence="1">
    <location>
        <begin position="44"/>
        <end position="67"/>
    </location>
</feature>
<name>A0A2T6BU20_9FLAO</name>
<dbReference type="Proteomes" id="UP000244090">
    <property type="component" value="Unassembled WGS sequence"/>
</dbReference>
<dbReference type="EMBL" id="QBKT01000009">
    <property type="protein sequence ID" value="PTX59559.1"/>
    <property type="molecule type" value="Genomic_DNA"/>
</dbReference>
<proteinExistence type="predicted"/>